<organism evidence="2">
    <name type="scientific">Anguilla anguilla</name>
    <name type="common">European freshwater eel</name>
    <name type="synonym">Muraena anguilla</name>
    <dbReference type="NCBI Taxonomy" id="7936"/>
    <lineage>
        <taxon>Eukaryota</taxon>
        <taxon>Metazoa</taxon>
        <taxon>Chordata</taxon>
        <taxon>Craniata</taxon>
        <taxon>Vertebrata</taxon>
        <taxon>Euteleostomi</taxon>
        <taxon>Actinopterygii</taxon>
        <taxon>Neopterygii</taxon>
        <taxon>Teleostei</taxon>
        <taxon>Anguilliformes</taxon>
        <taxon>Anguillidae</taxon>
        <taxon>Anguilla</taxon>
    </lineage>
</organism>
<evidence type="ECO:0000313" key="2">
    <source>
        <dbReference type="EMBL" id="JAH17202.1"/>
    </source>
</evidence>
<dbReference type="AlphaFoldDB" id="A0A0E9QL07"/>
<evidence type="ECO:0000256" key="1">
    <source>
        <dbReference type="SAM" id="MobiDB-lite"/>
    </source>
</evidence>
<feature type="compositionally biased region" description="Basic and acidic residues" evidence="1">
    <location>
        <begin position="19"/>
        <end position="39"/>
    </location>
</feature>
<sequence length="39" mass="4679">MNLFSFWLNSLESKWCSEGVERRSNQRQRSDSENTGENR</sequence>
<reference evidence="2" key="2">
    <citation type="journal article" date="2015" name="Fish Shellfish Immunol.">
        <title>Early steps in the European eel (Anguilla anguilla)-Vibrio vulnificus interaction in the gills: Role of the RtxA13 toxin.</title>
        <authorList>
            <person name="Callol A."/>
            <person name="Pajuelo D."/>
            <person name="Ebbesson L."/>
            <person name="Teles M."/>
            <person name="MacKenzie S."/>
            <person name="Amaro C."/>
        </authorList>
    </citation>
    <scope>NUCLEOTIDE SEQUENCE</scope>
</reference>
<protein>
    <submittedName>
        <fullName evidence="2">Uncharacterized protein</fullName>
    </submittedName>
</protein>
<reference evidence="2" key="1">
    <citation type="submission" date="2014-11" db="EMBL/GenBank/DDBJ databases">
        <authorList>
            <person name="Amaro Gonzalez C."/>
        </authorList>
    </citation>
    <scope>NUCLEOTIDE SEQUENCE</scope>
</reference>
<proteinExistence type="predicted"/>
<accession>A0A0E9QL07</accession>
<feature type="region of interest" description="Disordered" evidence="1">
    <location>
        <begin position="18"/>
        <end position="39"/>
    </location>
</feature>
<dbReference type="EMBL" id="GBXM01091375">
    <property type="protein sequence ID" value="JAH17202.1"/>
    <property type="molecule type" value="Transcribed_RNA"/>
</dbReference>
<name>A0A0E9QL07_ANGAN</name>